<comment type="caution">
    <text evidence="2">The sequence shown here is derived from an EMBL/GenBank/DDBJ whole genome shotgun (WGS) entry which is preliminary data.</text>
</comment>
<dbReference type="GO" id="GO:0019005">
    <property type="term" value="C:SCF ubiquitin ligase complex"/>
    <property type="evidence" value="ECO:0007669"/>
    <property type="project" value="TreeGrafter"/>
</dbReference>
<dbReference type="GO" id="GO:0031146">
    <property type="term" value="P:SCF-dependent proteasomal ubiquitin-dependent protein catabolic process"/>
    <property type="evidence" value="ECO:0007669"/>
    <property type="project" value="TreeGrafter"/>
</dbReference>
<name>A0AAU9WB58_9CNID</name>
<evidence type="ECO:0000259" key="1">
    <source>
        <dbReference type="PROSITE" id="PS50181"/>
    </source>
</evidence>
<dbReference type="SMART" id="SM00256">
    <property type="entry name" value="FBOX"/>
    <property type="match status" value="1"/>
</dbReference>
<dbReference type="PROSITE" id="PS50181">
    <property type="entry name" value="FBOX"/>
    <property type="match status" value="1"/>
</dbReference>
<evidence type="ECO:0000313" key="3">
    <source>
        <dbReference type="Proteomes" id="UP001159428"/>
    </source>
</evidence>
<dbReference type="Proteomes" id="UP001159428">
    <property type="component" value="Unassembled WGS sequence"/>
</dbReference>
<sequence length="593" mass="67184">MTSLELENHRLSDALHTSLPSELWLAILKNLNPVSDDLLSLSLVCKKWRELIFSNPDPALWQNITLTNFRNCSYENLTLVRFRNILKRFGYLLKVIRLQKCHELFTEMLLVHVSSLTALTSLEITGMIWSKKLLRMLRCPKSLRNVFLEASLTSDGLFNHDDLQYTVENFPQVKKIGLQFSVIKADSVATIKGVVSSKYSHHITCLLLERVKMECTDLQDAVKKLKGLRKFGYGNDQIYGLPSRHLLQLNSKSLQEVELFQVGDFAKFHLVFPCLKKLTMNACTSVGELNIEAPGLRTLHLSLCVEVHNFRGISASFLHEMKVRRCHALIQAELIGLLIKNPDIKVLELEVYWPTLRLDQISTPSLENITIFDNGERLTSVDVRCPKLQQLIIKKSMTRSTILKAVSILSHNVKKIVLNDVPYLQKVSIDADTVKHLEVNFERRLDHVKPPKFTKLHFRNKSHPVKIGHLILKRCNLNAILFTSCNASHISLEYCNLDCPIGDMIQQCGLVESLTLKNCYGPCQLNLSGAHLREVHIVSCTSLLMDHINLSCPSLVALNVSGLSFLPSQEEVDLIAGNVREISPFLGSVKFSH</sequence>
<accession>A0AAU9WB58</accession>
<dbReference type="SUPFAM" id="SSF81383">
    <property type="entry name" value="F-box domain"/>
    <property type="match status" value="1"/>
</dbReference>
<feature type="domain" description="F-box" evidence="1">
    <location>
        <begin position="13"/>
        <end position="64"/>
    </location>
</feature>
<dbReference type="InterPro" id="IPR032675">
    <property type="entry name" value="LRR_dom_sf"/>
</dbReference>
<dbReference type="PANTHER" id="PTHR13318:SF247">
    <property type="entry name" value="GH16156P"/>
    <property type="match status" value="1"/>
</dbReference>
<dbReference type="Pfam" id="PF12937">
    <property type="entry name" value="F-box-like"/>
    <property type="match status" value="1"/>
</dbReference>
<dbReference type="InterPro" id="IPR036047">
    <property type="entry name" value="F-box-like_dom_sf"/>
</dbReference>
<dbReference type="EMBL" id="CALNXJ010000010">
    <property type="protein sequence ID" value="CAH3105828.1"/>
    <property type="molecule type" value="Genomic_DNA"/>
</dbReference>
<dbReference type="Gene3D" id="1.20.1280.50">
    <property type="match status" value="1"/>
</dbReference>
<proteinExistence type="predicted"/>
<evidence type="ECO:0000313" key="2">
    <source>
        <dbReference type="EMBL" id="CAH3105828.1"/>
    </source>
</evidence>
<dbReference type="AlphaFoldDB" id="A0AAU9WB58"/>
<dbReference type="Gene3D" id="3.80.10.10">
    <property type="entry name" value="Ribonuclease Inhibitor"/>
    <property type="match status" value="1"/>
</dbReference>
<dbReference type="PANTHER" id="PTHR13318">
    <property type="entry name" value="PARTNER OF PAIRED, ISOFORM B-RELATED"/>
    <property type="match status" value="1"/>
</dbReference>
<keyword evidence="3" id="KW-1185">Reference proteome</keyword>
<dbReference type="InterPro" id="IPR001810">
    <property type="entry name" value="F-box_dom"/>
</dbReference>
<reference evidence="2 3" key="1">
    <citation type="submission" date="2022-05" db="EMBL/GenBank/DDBJ databases">
        <authorList>
            <consortium name="Genoscope - CEA"/>
            <person name="William W."/>
        </authorList>
    </citation>
    <scope>NUCLEOTIDE SEQUENCE [LARGE SCALE GENOMIC DNA]</scope>
</reference>
<organism evidence="2 3">
    <name type="scientific">Pocillopora meandrina</name>
    <dbReference type="NCBI Taxonomy" id="46732"/>
    <lineage>
        <taxon>Eukaryota</taxon>
        <taxon>Metazoa</taxon>
        <taxon>Cnidaria</taxon>
        <taxon>Anthozoa</taxon>
        <taxon>Hexacorallia</taxon>
        <taxon>Scleractinia</taxon>
        <taxon>Astrocoeniina</taxon>
        <taxon>Pocilloporidae</taxon>
        <taxon>Pocillopora</taxon>
    </lineage>
</organism>
<protein>
    <recommendedName>
        <fullName evidence="1">F-box domain-containing protein</fullName>
    </recommendedName>
</protein>
<gene>
    <name evidence="2" type="ORF">PMEA_00002014</name>
</gene>